<reference evidence="3 5" key="1">
    <citation type="submission" date="2017-11" db="EMBL/GenBank/DDBJ databases">
        <title>The genome of Rhizophagus clarus HR1 reveals common genetic basis of auxotrophy among arbuscular mycorrhizal fungi.</title>
        <authorList>
            <person name="Kobayashi Y."/>
        </authorList>
    </citation>
    <scope>NUCLEOTIDE SEQUENCE [LARGE SCALE GENOMIC DNA]</scope>
    <source>
        <strain evidence="3 5">HR1</strain>
    </source>
</reference>
<evidence type="ECO:0000313" key="4">
    <source>
        <dbReference type="EMBL" id="GES91096.1"/>
    </source>
</evidence>
<name>A0A2Z6SN99_9GLOM</name>
<dbReference type="InterPro" id="IPR011009">
    <property type="entry name" value="Kinase-like_dom_sf"/>
</dbReference>
<comment type="caution">
    <text evidence="3">The sequence shown here is derived from an EMBL/GenBank/DDBJ whole genome shotgun (WGS) entry which is preliminary data.</text>
</comment>
<evidence type="ECO:0000313" key="5">
    <source>
        <dbReference type="Proteomes" id="UP000247702"/>
    </source>
</evidence>
<dbReference type="Pfam" id="PF07714">
    <property type="entry name" value="PK_Tyr_Ser-Thr"/>
    <property type="match status" value="1"/>
</dbReference>
<dbReference type="PANTHER" id="PTHR11102">
    <property type="entry name" value="SEL-1-LIKE PROTEIN"/>
    <property type="match status" value="1"/>
</dbReference>
<dbReference type="GO" id="GO:0004672">
    <property type="term" value="F:protein kinase activity"/>
    <property type="evidence" value="ECO:0007669"/>
    <property type="project" value="InterPro"/>
</dbReference>
<organism evidence="3 5">
    <name type="scientific">Rhizophagus clarus</name>
    <dbReference type="NCBI Taxonomy" id="94130"/>
    <lineage>
        <taxon>Eukaryota</taxon>
        <taxon>Fungi</taxon>
        <taxon>Fungi incertae sedis</taxon>
        <taxon>Mucoromycota</taxon>
        <taxon>Glomeromycotina</taxon>
        <taxon>Glomeromycetes</taxon>
        <taxon>Glomerales</taxon>
        <taxon>Glomeraceae</taxon>
        <taxon>Rhizophagus</taxon>
    </lineage>
</organism>
<keyword evidence="4" id="KW-0808">Transferase</keyword>
<dbReference type="Proteomes" id="UP000615446">
    <property type="component" value="Unassembled WGS sequence"/>
</dbReference>
<dbReference type="AlphaFoldDB" id="A0A2Z6SN99"/>
<evidence type="ECO:0000259" key="2">
    <source>
        <dbReference type="PROSITE" id="PS50011"/>
    </source>
</evidence>
<dbReference type="EMBL" id="BLAL01000197">
    <property type="protein sequence ID" value="GES91096.1"/>
    <property type="molecule type" value="Genomic_DNA"/>
</dbReference>
<keyword evidence="5" id="KW-1185">Reference proteome</keyword>
<dbReference type="InterPro" id="IPR006597">
    <property type="entry name" value="Sel1-like"/>
</dbReference>
<accession>A0A2Z6SN99</accession>
<evidence type="ECO:0000256" key="1">
    <source>
        <dbReference type="ARBA" id="ARBA00038101"/>
    </source>
</evidence>
<dbReference type="SMART" id="SM00671">
    <property type="entry name" value="SEL1"/>
    <property type="match status" value="6"/>
</dbReference>
<gene>
    <name evidence="4" type="ORF">RCL2_001792800</name>
    <name evidence="3" type="ORF">RclHR1_08310007</name>
</gene>
<sequence length="632" mass="73520">MQAVKNPNKLIEEVISKKYIKYYEYKNFHNIERIKKSNFEEIYHTNMKNSEQYFTLKSYDFNDITVKEIVHEFKFHHDIVHKNVIQFFGISHKENENGQLKLYLLMEYAGDNTLQNYLKENCKNLTWENKYNLAYQLVYTISCLHDKEIVHCYLHSSNILVYKDTIKLIDFGLSERIKEASNQNFDLSDVIPYLDPKKFVNTSKPYLLNKKSDVYSIGVLLWEISSGLPPFKNEMYDDGLATRILEGYREKIVSDTPIDYSNLYIECWKNEQNDRPNMNQVVIKLKEIITKSNIVMDYYQEDINYSQLSNKYQINNLEEINITNTDNNLFHEKQIIKNFNKINIKEIEPITYIIIRNIFKEDLSIIIDELVDIYFKEVNEGKEEKVRKQVVLNYINNHELNLQEFYFFLLNNQNDSNFIYLLGYFNLHGIGSKVNIQKALELFQKAVKLDNNAAHFDLATIYMDGFNIGNNYYEAFALSNKLAKKGYSSGINLLGYCYDLGIGTKINEQKAFESYQKAANLGNSGGLNNLGTCYENGTGTELNEQKAFELYQKAADLESSYAINNLASCYKNGVGTDVNEQKAFELYQKAADLENVSGIKNLAYCYKYGIGTSINDPKAIELYQKATDLENS</sequence>
<dbReference type="OrthoDB" id="5418235at2759"/>
<reference evidence="4" key="2">
    <citation type="submission" date="2019-10" db="EMBL/GenBank/DDBJ databases">
        <title>Conservation and host-specific expression of non-tandemly repeated heterogenous ribosome RNA gene in arbuscular mycorrhizal fungi.</title>
        <authorList>
            <person name="Maeda T."/>
            <person name="Kobayashi Y."/>
            <person name="Nakagawa T."/>
            <person name="Ezawa T."/>
            <person name="Yamaguchi K."/>
            <person name="Bino T."/>
            <person name="Nishimoto Y."/>
            <person name="Shigenobu S."/>
            <person name="Kawaguchi M."/>
        </authorList>
    </citation>
    <scope>NUCLEOTIDE SEQUENCE</scope>
    <source>
        <strain evidence="4">HR1</strain>
    </source>
</reference>
<dbReference type="EMBL" id="BEXD01004239">
    <property type="protein sequence ID" value="GBC08699.1"/>
    <property type="molecule type" value="Genomic_DNA"/>
</dbReference>
<dbReference type="InterPro" id="IPR011990">
    <property type="entry name" value="TPR-like_helical_dom_sf"/>
</dbReference>
<feature type="domain" description="Protein kinase" evidence="2">
    <location>
        <begin position="28"/>
        <end position="289"/>
    </location>
</feature>
<comment type="similarity">
    <text evidence="1">Belongs to the sel-1 family.</text>
</comment>
<dbReference type="InterPro" id="IPR050767">
    <property type="entry name" value="Sel1_AlgK"/>
</dbReference>
<dbReference type="SUPFAM" id="SSF56112">
    <property type="entry name" value="Protein kinase-like (PK-like)"/>
    <property type="match status" value="1"/>
</dbReference>
<dbReference type="Gene3D" id="1.25.40.10">
    <property type="entry name" value="Tetratricopeptide repeat domain"/>
    <property type="match status" value="1"/>
</dbReference>
<dbReference type="Proteomes" id="UP000247702">
    <property type="component" value="Unassembled WGS sequence"/>
</dbReference>
<dbReference type="PROSITE" id="PS50011">
    <property type="entry name" value="PROTEIN_KINASE_DOM"/>
    <property type="match status" value="1"/>
</dbReference>
<dbReference type="InterPro" id="IPR000719">
    <property type="entry name" value="Prot_kinase_dom"/>
</dbReference>
<dbReference type="PANTHER" id="PTHR11102:SF160">
    <property type="entry name" value="ERAD-ASSOCIATED E3 UBIQUITIN-PROTEIN LIGASE COMPONENT HRD3"/>
    <property type="match status" value="1"/>
</dbReference>
<proteinExistence type="inferred from homology"/>
<dbReference type="Gene3D" id="1.10.510.10">
    <property type="entry name" value="Transferase(Phosphotransferase) domain 1"/>
    <property type="match status" value="1"/>
</dbReference>
<dbReference type="SUPFAM" id="SSF81901">
    <property type="entry name" value="HCP-like"/>
    <property type="match status" value="1"/>
</dbReference>
<dbReference type="GO" id="GO:0005524">
    <property type="term" value="F:ATP binding"/>
    <property type="evidence" value="ECO:0007669"/>
    <property type="project" value="InterPro"/>
</dbReference>
<protein>
    <submittedName>
        <fullName evidence="4">Kinase-like domain-containing protein</fullName>
    </submittedName>
</protein>
<dbReference type="Pfam" id="PF08238">
    <property type="entry name" value="Sel1"/>
    <property type="match status" value="6"/>
</dbReference>
<dbReference type="InterPro" id="IPR001245">
    <property type="entry name" value="Ser-Thr/Tyr_kinase_cat_dom"/>
</dbReference>
<keyword evidence="4" id="KW-0418">Kinase</keyword>
<evidence type="ECO:0000313" key="3">
    <source>
        <dbReference type="EMBL" id="GBC08699.1"/>
    </source>
</evidence>